<reference evidence="1" key="1">
    <citation type="submission" date="2021-01" db="EMBL/GenBank/DDBJ databases">
        <authorList>
            <person name="Corre E."/>
            <person name="Pelletier E."/>
            <person name="Niang G."/>
            <person name="Scheremetjew M."/>
            <person name="Finn R."/>
            <person name="Kale V."/>
            <person name="Holt S."/>
            <person name="Cochrane G."/>
            <person name="Meng A."/>
            <person name="Brown T."/>
            <person name="Cohen L."/>
        </authorList>
    </citation>
    <scope>NUCLEOTIDE SEQUENCE</scope>
    <source>
        <strain evidence="1">GSBS06</strain>
    </source>
</reference>
<evidence type="ECO:0000313" key="2">
    <source>
        <dbReference type="EMBL" id="CAE0447323.1"/>
    </source>
</evidence>
<dbReference type="EMBL" id="HBIN01022524">
    <property type="protein sequence ID" value="CAE0447322.1"/>
    <property type="molecule type" value="Transcribed_RNA"/>
</dbReference>
<name>A0A6S8G3P2_9STRA</name>
<gene>
    <name evidence="1" type="ORF">ASTO00021_LOCUS17295</name>
    <name evidence="2" type="ORF">ASTO00021_LOCUS17296</name>
</gene>
<dbReference type="InterPro" id="IPR027417">
    <property type="entry name" value="P-loop_NTPase"/>
</dbReference>
<proteinExistence type="predicted"/>
<sequence>MADTVIKKVKFEEEAVDLLAGTAPEEKGNSVDHKNGRGYNKFSRTLSNLYPSWRSTSTLKKEHVLFQVLVFCLLFGFMKLVRPVPCSHHESAHSSIQYSDEAASDNADTIRDDTQANNADDKQSLFGTNMVSAIKDIMHVQPGLISGEYEYTSTINTEDSQGLVPDDQEILSTCEDPRDATLRLMNQSFEYEKNLSNVELFNFHEKKSVLFIHIPKTGGTSVKNEAIHKFDGHKGNELSYPKMYHSNYYMLSFFRDPRAHVFSQFLHCKYNPYHSNRNYNGFQRTTKDAIGDEADYEAWLDHFLTPNFEEVFKENQCWDCYNPWNMQTRYMTVKCWSWKVCHELHNMMLPTDMNYIPDAKEPSIVEALKVVESLGWFGITEYYKESLCLLFYQKRGHLMDGCSCDATREIHNKHQTHHIHPHDSRRLNLRIQRKVDQLTRMDRILYDHARDILLARLHRLEEITNSSIIGC</sequence>
<evidence type="ECO:0000313" key="1">
    <source>
        <dbReference type="EMBL" id="CAE0447322.1"/>
    </source>
</evidence>
<evidence type="ECO:0008006" key="3">
    <source>
        <dbReference type="Google" id="ProtNLM"/>
    </source>
</evidence>
<dbReference type="Gene3D" id="3.40.50.300">
    <property type="entry name" value="P-loop containing nucleotide triphosphate hydrolases"/>
    <property type="match status" value="1"/>
</dbReference>
<accession>A0A6S8G3P2</accession>
<organism evidence="1">
    <name type="scientific">Aplanochytrium stocchinoi</name>
    <dbReference type="NCBI Taxonomy" id="215587"/>
    <lineage>
        <taxon>Eukaryota</taxon>
        <taxon>Sar</taxon>
        <taxon>Stramenopiles</taxon>
        <taxon>Bigyra</taxon>
        <taxon>Labyrinthulomycetes</taxon>
        <taxon>Thraustochytrida</taxon>
        <taxon>Thraustochytriidae</taxon>
        <taxon>Aplanochytrium</taxon>
    </lineage>
</organism>
<protein>
    <recommendedName>
        <fullName evidence="3">Sulfotransferase domain-containing protein</fullName>
    </recommendedName>
</protein>
<dbReference type="EMBL" id="HBIN01022525">
    <property type="protein sequence ID" value="CAE0447323.1"/>
    <property type="molecule type" value="Transcribed_RNA"/>
</dbReference>
<dbReference type="AlphaFoldDB" id="A0A6S8G3P2"/>